<accession>A0A7R9WXT0</accession>
<organism evidence="1">
    <name type="scientific">Craspedostauros australis</name>
    <dbReference type="NCBI Taxonomy" id="1486917"/>
    <lineage>
        <taxon>Eukaryota</taxon>
        <taxon>Sar</taxon>
        <taxon>Stramenopiles</taxon>
        <taxon>Ochrophyta</taxon>
        <taxon>Bacillariophyta</taxon>
        <taxon>Bacillariophyceae</taxon>
        <taxon>Bacillariophycidae</taxon>
        <taxon>Naviculales</taxon>
        <taxon>Naviculaceae</taxon>
        <taxon>Craspedostauros</taxon>
    </lineage>
</organism>
<name>A0A7R9WXT0_9STRA</name>
<dbReference type="AlphaFoldDB" id="A0A7R9WXT0"/>
<proteinExistence type="predicted"/>
<dbReference type="EMBL" id="HBEF01018131">
    <property type="protein sequence ID" value="CAD8339102.1"/>
    <property type="molecule type" value="Transcribed_RNA"/>
</dbReference>
<evidence type="ECO:0000313" key="1">
    <source>
        <dbReference type="EMBL" id="CAD8339102.1"/>
    </source>
</evidence>
<sequence length="134" mass="15367">MVGCVRIINVVIGEQSCFGFWSLLPPVLSLSLSLCWHWPQEGSDLHASPVLLERAFWDQYIFWHRLAENDDSSVQPLGFQGRVVSTYIKCNGLEYQYYILPRRAGVVDSELCHLCPKREGEARSFYRCYGEFGG</sequence>
<gene>
    <name evidence="1" type="ORF">CAUS1442_LOCUS11235</name>
</gene>
<protein>
    <submittedName>
        <fullName evidence="1">Uncharacterized protein</fullName>
    </submittedName>
</protein>
<reference evidence="1" key="1">
    <citation type="submission" date="2021-01" db="EMBL/GenBank/DDBJ databases">
        <authorList>
            <person name="Corre E."/>
            <person name="Pelletier E."/>
            <person name="Niang G."/>
            <person name="Scheremetjew M."/>
            <person name="Finn R."/>
            <person name="Kale V."/>
            <person name="Holt S."/>
            <person name="Cochrane G."/>
            <person name="Meng A."/>
            <person name="Brown T."/>
            <person name="Cohen L."/>
        </authorList>
    </citation>
    <scope>NUCLEOTIDE SEQUENCE</scope>
    <source>
        <strain evidence="1">CCMP3328</strain>
    </source>
</reference>